<accession>A0ABR2A3F3</accession>
<gene>
    <name evidence="1" type="ORF">V6N11_064515</name>
</gene>
<dbReference type="Proteomes" id="UP001396334">
    <property type="component" value="Unassembled WGS sequence"/>
</dbReference>
<proteinExistence type="predicted"/>
<evidence type="ECO:0000313" key="1">
    <source>
        <dbReference type="EMBL" id="KAK8487536.1"/>
    </source>
</evidence>
<organism evidence="1 2">
    <name type="scientific">Hibiscus sabdariffa</name>
    <name type="common">roselle</name>
    <dbReference type="NCBI Taxonomy" id="183260"/>
    <lineage>
        <taxon>Eukaryota</taxon>
        <taxon>Viridiplantae</taxon>
        <taxon>Streptophyta</taxon>
        <taxon>Embryophyta</taxon>
        <taxon>Tracheophyta</taxon>
        <taxon>Spermatophyta</taxon>
        <taxon>Magnoliopsida</taxon>
        <taxon>eudicotyledons</taxon>
        <taxon>Gunneridae</taxon>
        <taxon>Pentapetalae</taxon>
        <taxon>rosids</taxon>
        <taxon>malvids</taxon>
        <taxon>Malvales</taxon>
        <taxon>Malvaceae</taxon>
        <taxon>Malvoideae</taxon>
        <taxon>Hibiscus</taxon>
    </lineage>
</organism>
<protein>
    <submittedName>
        <fullName evidence="1">Uncharacterized protein</fullName>
    </submittedName>
</protein>
<keyword evidence="2" id="KW-1185">Reference proteome</keyword>
<sequence length="144" mass="16961">MSSGPIICKSTWQETIDYRINVGLVNVAPNQEDNTLVKFSSEGEGLMVYFSEIWETKNKKEMKYGSLWEFQSKGLIEFEKRKRDHTCRRVKKDRRYMESSELSGRSLFDSELASMRNFLTKETRKTLSLGKNLECTLRGMRKRR</sequence>
<dbReference type="EMBL" id="JBBPBN010000389">
    <property type="protein sequence ID" value="KAK8487536.1"/>
    <property type="molecule type" value="Genomic_DNA"/>
</dbReference>
<name>A0ABR2A3F3_9ROSI</name>
<comment type="caution">
    <text evidence="1">The sequence shown here is derived from an EMBL/GenBank/DDBJ whole genome shotgun (WGS) entry which is preliminary data.</text>
</comment>
<reference evidence="1 2" key="1">
    <citation type="journal article" date="2024" name="G3 (Bethesda)">
        <title>Genome assembly of Hibiscus sabdariffa L. provides insights into metabolisms of medicinal natural products.</title>
        <authorList>
            <person name="Kim T."/>
        </authorList>
    </citation>
    <scope>NUCLEOTIDE SEQUENCE [LARGE SCALE GENOMIC DNA]</scope>
    <source>
        <strain evidence="1">TK-2024</strain>
        <tissue evidence="1">Old leaves</tissue>
    </source>
</reference>
<evidence type="ECO:0000313" key="2">
    <source>
        <dbReference type="Proteomes" id="UP001396334"/>
    </source>
</evidence>